<dbReference type="AlphaFoldDB" id="A0A9X3SRY1"/>
<comment type="caution">
    <text evidence="2">The sequence shown here is derived from an EMBL/GenBank/DDBJ whole genome shotgun (WGS) entry which is preliminary data.</text>
</comment>
<evidence type="ECO:0000256" key="1">
    <source>
        <dbReference type="SAM" id="Phobius"/>
    </source>
</evidence>
<feature type="transmembrane region" description="Helical" evidence="1">
    <location>
        <begin position="172"/>
        <end position="193"/>
    </location>
</feature>
<feature type="transmembrane region" description="Helical" evidence="1">
    <location>
        <begin position="141"/>
        <end position="160"/>
    </location>
</feature>
<keyword evidence="1" id="KW-0812">Transmembrane</keyword>
<dbReference type="Proteomes" id="UP001146067">
    <property type="component" value="Unassembled WGS sequence"/>
</dbReference>
<proteinExistence type="predicted"/>
<evidence type="ECO:0000313" key="2">
    <source>
        <dbReference type="EMBL" id="MDA1361916.1"/>
    </source>
</evidence>
<sequence length="242" mass="25097">MLTDSLRRGLAAGLLAGLVAGVFALLVGEVPLGEAIALEEQANAAAHESADAAHEHDAEFTVDRSVQQALLPVGTALVGAAYGGLFGLAFGLLAKGSRDRWRSGLGFGLAVWAAAGLFPALKYPPNPPGVGDPATVNARTGWFLGALVVSIGLALLLTLASRKLRTRGMDDVPRQLAVGAAAVVLYTALFFALPANGDPVEVPADLLWDFRLASMGTQAILWLGLAVGFAWLWHRAARKAAA</sequence>
<evidence type="ECO:0000313" key="3">
    <source>
        <dbReference type="Proteomes" id="UP001146067"/>
    </source>
</evidence>
<name>A0A9X3SRY1_9ACTN</name>
<accession>A0A9X3SRY1</accession>
<keyword evidence="1" id="KW-1133">Transmembrane helix</keyword>
<dbReference type="RefSeq" id="WP_270111950.1">
    <property type="nucleotide sequence ID" value="NZ_JAPZVP010000017.1"/>
</dbReference>
<keyword evidence="1" id="KW-0472">Membrane</keyword>
<feature type="transmembrane region" description="Helical" evidence="1">
    <location>
        <begin position="105"/>
        <end position="121"/>
    </location>
</feature>
<feature type="transmembrane region" description="Helical" evidence="1">
    <location>
        <begin position="69"/>
        <end position="93"/>
    </location>
</feature>
<keyword evidence="3" id="KW-1185">Reference proteome</keyword>
<reference evidence="2" key="1">
    <citation type="submission" date="2022-12" db="EMBL/GenBank/DDBJ databases">
        <title>Gycomyces niveus sp.nov.,a novel actinomycete isolated from soil in Shouguan.</title>
        <authorList>
            <person name="Yang X."/>
        </authorList>
    </citation>
    <scope>NUCLEOTIDE SEQUENCE</scope>
    <source>
        <strain evidence="2">NEAU-A15</strain>
    </source>
</reference>
<dbReference type="InterPro" id="IPR012666">
    <property type="entry name" value="CbtA_put"/>
</dbReference>
<organism evidence="2 3">
    <name type="scientific">Glycomyces luteolus</name>
    <dbReference type="NCBI Taxonomy" id="2670330"/>
    <lineage>
        <taxon>Bacteria</taxon>
        <taxon>Bacillati</taxon>
        <taxon>Actinomycetota</taxon>
        <taxon>Actinomycetes</taxon>
        <taxon>Glycomycetales</taxon>
        <taxon>Glycomycetaceae</taxon>
        <taxon>Glycomyces</taxon>
    </lineage>
</organism>
<gene>
    <name evidence="2" type="ORF">O1R50_19975</name>
</gene>
<protein>
    <submittedName>
        <fullName evidence="2">CbtA family protein</fullName>
    </submittedName>
</protein>
<dbReference type="EMBL" id="JAPZVP010000017">
    <property type="protein sequence ID" value="MDA1361916.1"/>
    <property type="molecule type" value="Genomic_DNA"/>
</dbReference>
<dbReference type="Pfam" id="PF09490">
    <property type="entry name" value="CbtA"/>
    <property type="match status" value="1"/>
</dbReference>
<feature type="transmembrane region" description="Helical" evidence="1">
    <location>
        <begin position="213"/>
        <end position="233"/>
    </location>
</feature>